<reference evidence="9" key="1">
    <citation type="submission" date="2024-03" db="EMBL/GenBank/DDBJ databases">
        <title>Human intestinal bacterial collection.</title>
        <authorList>
            <person name="Pauvert C."/>
            <person name="Hitch T.C.A."/>
            <person name="Clavel T."/>
        </authorList>
    </citation>
    <scope>NUCLEOTIDE SEQUENCE [LARGE SCALE GENOMIC DNA]</scope>
    <source>
        <strain evidence="9">CLA-AA-H89B</strain>
    </source>
</reference>
<dbReference type="InterPro" id="IPR031338">
    <property type="entry name" value="KDPG/KHG_AS_2"/>
</dbReference>
<dbReference type="EC" id="4.1.2.14" evidence="5"/>
<proteinExistence type="inferred from homology"/>
<keyword evidence="10" id="KW-1185">Reference proteome</keyword>
<evidence type="ECO:0000313" key="10">
    <source>
        <dbReference type="Proteomes" id="UP001546774"/>
    </source>
</evidence>
<evidence type="ECO:0000256" key="6">
    <source>
        <dbReference type="ARBA" id="ARBA00023239"/>
    </source>
</evidence>
<dbReference type="PROSITE" id="PS00159">
    <property type="entry name" value="ALDOLASE_KDPG_KHG_1"/>
    <property type="match status" value="1"/>
</dbReference>
<dbReference type="SUPFAM" id="SSF51569">
    <property type="entry name" value="Aldolase"/>
    <property type="match status" value="1"/>
</dbReference>
<comment type="pathway">
    <text evidence="2">Carbohydrate acid metabolism; 2-dehydro-3-deoxy-D-gluconate degradation; D-glyceraldehyde 3-phosphate and pyruvate from 2-dehydro-3-deoxy-D-gluconate: step 2/2.</text>
</comment>
<dbReference type="NCBIfam" id="NF004325">
    <property type="entry name" value="PRK05718.1"/>
    <property type="match status" value="1"/>
</dbReference>
<evidence type="ECO:0000256" key="2">
    <source>
        <dbReference type="ARBA" id="ARBA00004736"/>
    </source>
</evidence>
<comment type="catalytic activity">
    <reaction evidence="1">
        <text>2-dehydro-3-deoxy-6-phospho-D-gluconate = D-glyceraldehyde 3-phosphate + pyruvate</text>
        <dbReference type="Rhea" id="RHEA:17089"/>
        <dbReference type="ChEBI" id="CHEBI:15361"/>
        <dbReference type="ChEBI" id="CHEBI:57569"/>
        <dbReference type="ChEBI" id="CHEBI:59776"/>
        <dbReference type="EC" id="4.1.2.14"/>
    </reaction>
</comment>
<dbReference type="PANTHER" id="PTHR30246:SF1">
    <property type="entry name" value="2-DEHYDRO-3-DEOXY-6-PHOSPHOGALACTONATE ALDOLASE-RELATED"/>
    <property type="match status" value="1"/>
</dbReference>
<sequence>MSTMADKFEELGVIPVVVLNDVKDALPLAKALYEGGLPCAEVTFRTAAAEESIRVMHEAYPDMVLAAGTVLTTEQVDRAVAAGASLIVSPGFDPEIVDYCISKNIEVVPGIVTPSELAQAVKRGLTRVKFFPAEAAGGLKMIKAMCAAYTNVRIMPTGGINAKNISEYLECDKIFCCGGSWMVKGDMIKAGEFDKIKDMTAEAVSLVKKIRG</sequence>
<dbReference type="InterPro" id="IPR031337">
    <property type="entry name" value="KDPG/KHG_AS_1"/>
</dbReference>
<dbReference type="InterPro" id="IPR013785">
    <property type="entry name" value="Aldolase_TIM"/>
</dbReference>
<dbReference type="PANTHER" id="PTHR30246">
    <property type="entry name" value="2-KETO-3-DEOXY-6-PHOSPHOGLUCONATE ALDOLASE"/>
    <property type="match status" value="1"/>
</dbReference>
<dbReference type="Proteomes" id="UP001546774">
    <property type="component" value="Unassembled WGS sequence"/>
</dbReference>
<evidence type="ECO:0000256" key="4">
    <source>
        <dbReference type="ARBA" id="ARBA00011233"/>
    </source>
</evidence>
<keyword evidence="6 9" id="KW-0456">Lyase</keyword>
<comment type="caution">
    <text evidence="9">The sequence shown here is derived from an EMBL/GenBank/DDBJ whole genome shotgun (WGS) entry which is preliminary data.</text>
</comment>
<protein>
    <recommendedName>
        <fullName evidence="5">2-dehydro-3-deoxy-phosphogluconate aldolase</fullName>
        <ecNumber evidence="5">4.1.2.14</ecNumber>
    </recommendedName>
</protein>
<keyword evidence="8" id="KW-0119">Carbohydrate metabolism</keyword>
<evidence type="ECO:0000256" key="8">
    <source>
        <dbReference type="ARBA" id="ARBA00023277"/>
    </source>
</evidence>
<dbReference type="InterPro" id="IPR000887">
    <property type="entry name" value="Aldlse_KDPG_KHG"/>
</dbReference>
<name>A0ABV1H2K2_9FIRM</name>
<evidence type="ECO:0000313" key="9">
    <source>
        <dbReference type="EMBL" id="MEQ2553884.1"/>
    </source>
</evidence>
<evidence type="ECO:0000256" key="5">
    <source>
        <dbReference type="ARBA" id="ARBA00013063"/>
    </source>
</evidence>
<comment type="subunit">
    <text evidence="4">Homotrimer.</text>
</comment>
<accession>A0ABV1H2K2</accession>
<organism evidence="9 10">
    <name type="scientific">Lachnospira intestinalis</name>
    <dbReference type="NCBI Taxonomy" id="3133158"/>
    <lineage>
        <taxon>Bacteria</taxon>
        <taxon>Bacillati</taxon>
        <taxon>Bacillota</taxon>
        <taxon>Clostridia</taxon>
        <taxon>Lachnospirales</taxon>
        <taxon>Lachnospiraceae</taxon>
        <taxon>Lachnospira</taxon>
    </lineage>
</organism>
<dbReference type="Pfam" id="PF01081">
    <property type="entry name" value="Aldolase"/>
    <property type="match status" value="1"/>
</dbReference>
<dbReference type="PROSITE" id="PS00160">
    <property type="entry name" value="ALDOLASE_KDPG_KHG_2"/>
    <property type="match status" value="1"/>
</dbReference>
<dbReference type="CDD" id="cd00452">
    <property type="entry name" value="KDPG_aldolase"/>
    <property type="match status" value="1"/>
</dbReference>
<keyword evidence="7" id="KW-0704">Schiff base</keyword>
<comment type="similarity">
    <text evidence="3">Belongs to the KHG/KDPG aldolase family.</text>
</comment>
<gene>
    <name evidence="9" type="ORF">WMO37_02505</name>
</gene>
<dbReference type="GO" id="GO:0008700">
    <property type="term" value="F:(R,S)-4-hydroxy-2-oxoglutarate aldolase activity"/>
    <property type="evidence" value="ECO:0007669"/>
    <property type="project" value="UniProtKB-EC"/>
</dbReference>
<dbReference type="GO" id="GO:0008675">
    <property type="term" value="F:2-dehydro-3-deoxy-phosphogluconate aldolase activity"/>
    <property type="evidence" value="ECO:0007669"/>
    <property type="project" value="UniProtKB-EC"/>
</dbReference>
<evidence type="ECO:0000256" key="3">
    <source>
        <dbReference type="ARBA" id="ARBA00006906"/>
    </source>
</evidence>
<dbReference type="NCBIfam" id="TIGR01182">
    <property type="entry name" value="eda"/>
    <property type="match status" value="1"/>
</dbReference>
<dbReference type="EMBL" id="JBBMFS010000002">
    <property type="protein sequence ID" value="MEQ2553884.1"/>
    <property type="molecule type" value="Genomic_DNA"/>
</dbReference>
<dbReference type="Gene3D" id="3.20.20.70">
    <property type="entry name" value="Aldolase class I"/>
    <property type="match status" value="1"/>
</dbReference>
<evidence type="ECO:0000256" key="7">
    <source>
        <dbReference type="ARBA" id="ARBA00023270"/>
    </source>
</evidence>
<evidence type="ECO:0000256" key="1">
    <source>
        <dbReference type="ARBA" id="ARBA00000654"/>
    </source>
</evidence>